<reference evidence="2" key="1">
    <citation type="journal article" date="2014" name="Int. J. Syst. Evol. Microbiol.">
        <title>Complete genome sequence of Corynebacterium casei LMG S-19264T (=DSM 44701T), isolated from a smear-ripened cheese.</title>
        <authorList>
            <consortium name="US DOE Joint Genome Institute (JGI-PGF)"/>
            <person name="Walter F."/>
            <person name="Albersmeier A."/>
            <person name="Kalinowski J."/>
            <person name="Ruckert C."/>
        </authorList>
    </citation>
    <scope>NUCLEOTIDE SEQUENCE</scope>
    <source>
        <strain evidence="2">CGMCC 4.7398</strain>
    </source>
</reference>
<dbReference type="Pfam" id="PF13338">
    <property type="entry name" value="AbiEi_4"/>
    <property type="match status" value="1"/>
</dbReference>
<name>A0A919FQ28_9MICO</name>
<feature type="domain" description="AbiEi antitoxin N-terminal" evidence="1">
    <location>
        <begin position="9"/>
        <end position="55"/>
    </location>
</feature>
<accession>A0A919FQ28</accession>
<protein>
    <recommendedName>
        <fullName evidence="1">AbiEi antitoxin N-terminal domain-containing protein</fullName>
    </recommendedName>
</protein>
<evidence type="ECO:0000259" key="1">
    <source>
        <dbReference type="Pfam" id="PF13338"/>
    </source>
</evidence>
<reference evidence="2" key="2">
    <citation type="submission" date="2020-09" db="EMBL/GenBank/DDBJ databases">
        <authorList>
            <person name="Sun Q."/>
            <person name="Zhou Y."/>
        </authorList>
    </citation>
    <scope>NUCLEOTIDE SEQUENCE</scope>
    <source>
        <strain evidence="2">CGMCC 4.7398</strain>
    </source>
</reference>
<evidence type="ECO:0000313" key="2">
    <source>
        <dbReference type="EMBL" id="GHH70371.1"/>
    </source>
</evidence>
<dbReference type="Proteomes" id="UP000627369">
    <property type="component" value="Unassembled WGS sequence"/>
</dbReference>
<dbReference type="EMBL" id="BNAS01000002">
    <property type="protein sequence ID" value="GHH70371.1"/>
    <property type="molecule type" value="Genomic_DNA"/>
</dbReference>
<comment type="caution">
    <text evidence="2">The sequence shown here is derived from an EMBL/GenBank/DDBJ whole genome shotgun (WGS) entry which is preliminary data.</text>
</comment>
<sequence>MGGVRQRGQVAQVAAAQWGLITTAQAVEAGASRMLLSRMVTSGELERVTHGVYATPAAAADRLVAVRALWLSLDVRRTAEERLRDRCSAGVLSHATAASMHEIGDLLDAWIEVILPHRYQGRRDRIRAHRAALGPDEVTVVDGLPVTTAARTVADLVVDGHDRDHVATVMTDALRRGLTDRADVGRALDRVLGPAGPEVLAELLAASGQGA</sequence>
<dbReference type="RefSeq" id="WP_189668809.1">
    <property type="nucleotide sequence ID" value="NZ_BNAS01000002.1"/>
</dbReference>
<organism evidence="2 3">
    <name type="scientific">Promicromonospora soli</name>
    <dbReference type="NCBI Taxonomy" id="2035533"/>
    <lineage>
        <taxon>Bacteria</taxon>
        <taxon>Bacillati</taxon>
        <taxon>Actinomycetota</taxon>
        <taxon>Actinomycetes</taxon>
        <taxon>Micrococcales</taxon>
        <taxon>Promicromonosporaceae</taxon>
        <taxon>Promicromonospora</taxon>
    </lineage>
</organism>
<gene>
    <name evidence="2" type="ORF">GCM10017772_16900</name>
</gene>
<proteinExistence type="predicted"/>
<evidence type="ECO:0000313" key="3">
    <source>
        <dbReference type="Proteomes" id="UP000627369"/>
    </source>
</evidence>
<keyword evidence="3" id="KW-1185">Reference proteome</keyword>
<dbReference type="InterPro" id="IPR025159">
    <property type="entry name" value="AbiEi_N"/>
</dbReference>
<dbReference type="AlphaFoldDB" id="A0A919FQ28"/>